<feature type="non-terminal residue" evidence="2">
    <location>
        <position position="93"/>
    </location>
</feature>
<keyword evidence="1" id="KW-0472">Membrane</keyword>
<comment type="caution">
    <text evidence="2">The sequence shown here is derived from an EMBL/GenBank/DDBJ whole genome shotgun (WGS) entry which is preliminary data.</text>
</comment>
<organism evidence="2 3">
    <name type="scientific">Rotaria magnacalcarata</name>
    <dbReference type="NCBI Taxonomy" id="392030"/>
    <lineage>
        <taxon>Eukaryota</taxon>
        <taxon>Metazoa</taxon>
        <taxon>Spiralia</taxon>
        <taxon>Gnathifera</taxon>
        <taxon>Rotifera</taxon>
        <taxon>Eurotatoria</taxon>
        <taxon>Bdelloidea</taxon>
        <taxon>Philodinida</taxon>
        <taxon>Philodinidae</taxon>
        <taxon>Rotaria</taxon>
    </lineage>
</organism>
<feature type="transmembrane region" description="Helical" evidence="1">
    <location>
        <begin position="20"/>
        <end position="38"/>
    </location>
</feature>
<keyword evidence="1" id="KW-0812">Transmembrane</keyword>
<proteinExistence type="predicted"/>
<protein>
    <submittedName>
        <fullName evidence="2">Uncharacterized protein</fullName>
    </submittedName>
</protein>
<feature type="transmembrane region" description="Helical" evidence="1">
    <location>
        <begin position="59"/>
        <end position="81"/>
    </location>
</feature>
<dbReference type="AlphaFoldDB" id="A0A8S3IFP9"/>
<sequence length="93" mass="10622">MFKKNKNLDRSKSRSSTSGALTIISLIYISIVRFIRQSTLAQRARQNSNKRDLLVAKRIVLLFTATRIGLPTGFLLIVYMITNNFDLTHLLHS</sequence>
<gene>
    <name evidence="2" type="ORF">GIL414_LOCUS74718</name>
</gene>
<keyword evidence="1" id="KW-1133">Transmembrane helix</keyword>
<accession>A0A8S3IFP9</accession>
<evidence type="ECO:0000313" key="3">
    <source>
        <dbReference type="Proteomes" id="UP000681720"/>
    </source>
</evidence>
<dbReference type="Proteomes" id="UP000681720">
    <property type="component" value="Unassembled WGS sequence"/>
</dbReference>
<evidence type="ECO:0000256" key="1">
    <source>
        <dbReference type="SAM" id="Phobius"/>
    </source>
</evidence>
<reference evidence="2" key="1">
    <citation type="submission" date="2021-02" db="EMBL/GenBank/DDBJ databases">
        <authorList>
            <person name="Nowell W R."/>
        </authorList>
    </citation>
    <scope>NUCLEOTIDE SEQUENCE</scope>
</reference>
<name>A0A8S3IFP9_9BILA</name>
<evidence type="ECO:0000313" key="2">
    <source>
        <dbReference type="EMBL" id="CAF5195524.1"/>
    </source>
</evidence>
<dbReference type="EMBL" id="CAJOBJ010341448">
    <property type="protein sequence ID" value="CAF5195524.1"/>
    <property type="molecule type" value="Genomic_DNA"/>
</dbReference>